<keyword evidence="3" id="KW-1185">Reference proteome</keyword>
<proteinExistence type="predicted"/>
<dbReference type="AlphaFoldDB" id="A0AAX1NF48"/>
<sequence length="167" mass="19611">MKLLLLNLLLLFFFSNCDQKDISNRESKSAIQLIKVFSKKDNAMSYQYNLYKDSTFTKEFYTNKIDKNDQVISATYQLYSGTYTTEANTIIFHSTSLYYETYQVFASDTSPSLISGSFDVNNKFQEKYLDQAYYHQEVNLDLHSKFKLLQEFTSYKKLLASNELQNQ</sequence>
<reference evidence="2 3" key="1">
    <citation type="submission" date="2021-05" db="EMBL/GenBank/DDBJ databases">
        <title>Comparative genomic studies on the polysaccharide-degrading batcterial strains of the Flammeovirga genus.</title>
        <authorList>
            <person name="Zewei F."/>
            <person name="Zheng Z."/>
            <person name="Yu L."/>
            <person name="Ruyue G."/>
            <person name="Yanhong M."/>
            <person name="Yuanyuan C."/>
            <person name="Jingyan G."/>
            <person name="Wenjun H."/>
        </authorList>
    </citation>
    <scope>NUCLEOTIDE SEQUENCE [LARGE SCALE GENOMIC DNA]</scope>
    <source>
        <strain evidence="2 3">NBRC:100898</strain>
    </source>
</reference>
<dbReference type="Proteomes" id="UP000678679">
    <property type="component" value="Chromosome 2"/>
</dbReference>
<evidence type="ECO:0000313" key="3">
    <source>
        <dbReference type="Proteomes" id="UP000678679"/>
    </source>
</evidence>
<accession>A0AAX1NF48</accession>
<feature type="signal peptide" evidence="1">
    <location>
        <begin position="1"/>
        <end position="20"/>
    </location>
</feature>
<organism evidence="2 3">
    <name type="scientific">Flammeovirga yaeyamensis</name>
    <dbReference type="NCBI Taxonomy" id="367791"/>
    <lineage>
        <taxon>Bacteria</taxon>
        <taxon>Pseudomonadati</taxon>
        <taxon>Bacteroidota</taxon>
        <taxon>Cytophagia</taxon>
        <taxon>Cytophagales</taxon>
        <taxon>Flammeovirgaceae</taxon>
        <taxon>Flammeovirga</taxon>
    </lineage>
</organism>
<dbReference type="EMBL" id="CP076133">
    <property type="protein sequence ID" value="QWG05058.1"/>
    <property type="molecule type" value="Genomic_DNA"/>
</dbReference>
<evidence type="ECO:0000256" key="1">
    <source>
        <dbReference type="SAM" id="SignalP"/>
    </source>
</evidence>
<gene>
    <name evidence="2" type="ORF">KMW28_21785</name>
</gene>
<evidence type="ECO:0008006" key="4">
    <source>
        <dbReference type="Google" id="ProtNLM"/>
    </source>
</evidence>
<evidence type="ECO:0000313" key="2">
    <source>
        <dbReference type="EMBL" id="QWG05058.1"/>
    </source>
</evidence>
<name>A0AAX1NF48_9BACT</name>
<dbReference type="RefSeq" id="WP_169662262.1">
    <property type="nucleotide sequence ID" value="NZ_CP076133.1"/>
</dbReference>
<keyword evidence="1" id="KW-0732">Signal</keyword>
<feature type="chain" id="PRO_5043455086" description="Lipoprotein" evidence="1">
    <location>
        <begin position="21"/>
        <end position="167"/>
    </location>
</feature>
<dbReference type="KEGG" id="fya:KMW28_21785"/>
<protein>
    <recommendedName>
        <fullName evidence="4">Lipoprotein</fullName>
    </recommendedName>
</protein>